<dbReference type="AlphaFoldDB" id="A0A1H6YZR7"/>
<accession>A0A1H6YZR7</accession>
<proteinExistence type="predicted"/>
<name>A0A1H6YZR7_9BACL</name>
<dbReference type="RefSeq" id="WP_177168330.1">
    <property type="nucleotide sequence ID" value="NZ_FNZF01000003.1"/>
</dbReference>
<evidence type="ECO:0000313" key="2">
    <source>
        <dbReference type="Proteomes" id="UP000199200"/>
    </source>
</evidence>
<dbReference type="Proteomes" id="UP000199200">
    <property type="component" value="Unassembled WGS sequence"/>
</dbReference>
<keyword evidence="2" id="KW-1185">Reference proteome</keyword>
<evidence type="ECO:0008006" key="3">
    <source>
        <dbReference type="Google" id="ProtNLM"/>
    </source>
</evidence>
<dbReference type="EMBL" id="FNZF01000003">
    <property type="protein sequence ID" value="SEJ42750.1"/>
    <property type="molecule type" value="Genomic_DNA"/>
</dbReference>
<protein>
    <recommendedName>
        <fullName evidence="3">DUF600 domain-containing protein</fullName>
    </recommendedName>
</protein>
<gene>
    <name evidence="1" type="ORF">SAMN04488127_1727</name>
</gene>
<sequence>MKNFEDHLADMQTDMVAVCMEYVNDRADDIYIYCSYEPEMYAFDVFFRINGKTVRKNKLNDAVSNEQYNVSLDRQRALLRIGNENLKQIHVKCKEFGKEMPTEIKLHYEVKKNKLEGSYKYELVYSNNKELLPDHIFDAWFNEVKS</sequence>
<reference evidence="2" key="1">
    <citation type="submission" date="2016-10" db="EMBL/GenBank/DDBJ databases">
        <authorList>
            <person name="Varghese N."/>
            <person name="Submissions S."/>
        </authorList>
    </citation>
    <scope>NUCLEOTIDE SEQUENCE [LARGE SCALE GENOMIC DNA]</scope>
    <source>
        <strain evidence="2">CGMCC 1.6763</strain>
    </source>
</reference>
<evidence type="ECO:0000313" key="1">
    <source>
        <dbReference type="EMBL" id="SEJ42750.1"/>
    </source>
</evidence>
<organism evidence="1 2">
    <name type="scientific">Bhargavaea ginsengi</name>
    <dbReference type="NCBI Taxonomy" id="426757"/>
    <lineage>
        <taxon>Bacteria</taxon>
        <taxon>Bacillati</taxon>
        <taxon>Bacillota</taxon>
        <taxon>Bacilli</taxon>
        <taxon>Bacillales</taxon>
        <taxon>Caryophanaceae</taxon>
        <taxon>Bhargavaea</taxon>
    </lineage>
</organism>